<keyword evidence="3" id="KW-1185">Reference proteome</keyword>
<name>A0A3E1NQ89_9BACT</name>
<feature type="domain" description="HEPN" evidence="1">
    <location>
        <begin position="158"/>
        <end position="278"/>
    </location>
</feature>
<evidence type="ECO:0000313" key="2">
    <source>
        <dbReference type="EMBL" id="RFM30083.1"/>
    </source>
</evidence>
<evidence type="ECO:0000313" key="3">
    <source>
        <dbReference type="Proteomes" id="UP000261284"/>
    </source>
</evidence>
<dbReference type="Proteomes" id="UP000261284">
    <property type="component" value="Unassembled WGS sequence"/>
</dbReference>
<organism evidence="2 3">
    <name type="scientific">Deminuibacter soli</name>
    <dbReference type="NCBI Taxonomy" id="2291815"/>
    <lineage>
        <taxon>Bacteria</taxon>
        <taxon>Pseudomonadati</taxon>
        <taxon>Bacteroidota</taxon>
        <taxon>Chitinophagia</taxon>
        <taxon>Chitinophagales</taxon>
        <taxon>Chitinophagaceae</taxon>
        <taxon>Deminuibacter</taxon>
    </lineage>
</organism>
<dbReference type="SUPFAM" id="SSF81593">
    <property type="entry name" value="Nucleotidyltransferase substrate binding subunit/domain"/>
    <property type="match status" value="1"/>
</dbReference>
<comment type="caution">
    <text evidence="2">The sequence shown here is derived from an EMBL/GenBank/DDBJ whole genome shotgun (WGS) entry which is preliminary data.</text>
</comment>
<protein>
    <submittedName>
        <fullName evidence="2">HEPN domain-containing protein</fullName>
    </submittedName>
</protein>
<accession>A0A3E1NQ89</accession>
<dbReference type="Pfam" id="PF05168">
    <property type="entry name" value="HEPN"/>
    <property type="match status" value="1"/>
</dbReference>
<sequence length="305" mass="34637">MLNKLSHLSKNQLTALRNLTHKIIQVIKPEKIMCYGSRTTIAKDWTIFGEDDVCKKHTYPTTYDLVIITNADEKKEDHELIQTIEQQAAGLNCDVTSVILKTTAFSQALEAGWRFFTTAYSKGIMLYDSNANIFYAPVQPFDNADLKKAMEAHWNQCFPIAQRFYKTAEGCIKDNWPEQALFNLHQSAQHACMALLRSITGYRSTTHNLSRLLALIENFTMVPTTVFPCLTTEETELFNLLNKAYSEARYKESYTVPLEVAKVLQGRVKELMTVTEDAYKKRLASLVLLESVSFPVTVDKAVNAI</sequence>
<dbReference type="PROSITE" id="PS50910">
    <property type="entry name" value="HEPN"/>
    <property type="match status" value="1"/>
</dbReference>
<dbReference type="RefSeq" id="WP_116845839.1">
    <property type="nucleotide sequence ID" value="NZ_QTJU01000001.1"/>
</dbReference>
<evidence type="ECO:0000259" key="1">
    <source>
        <dbReference type="PROSITE" id="PS50910"/>
    </source>
</evidence>
<dbReference type="EMBL" id="QTJU01000001">
    <property type="protein sequence ID" value="RFM30083.1"/>
    <property type="molecule type" value="Genomic_DNA"/>
</dbReference>
<dbReference type="AlphaFoldDB" id="A0A3E1NQ89"/>
<dbReference type="SMART" id="SM00748">
    <property type="entry name" value="HEPN"/>
    <property type="match status" value="1"/>
</dbReference>
<proteinExistence type="predicted"/>
<gene>
    <name evidence="2" type="ORF">DXN05_03670</name>
</gene>
<reference evidence="2 3" key="1">
    <citation type="submission" date="2018-08" db="EMBL/GenBank/DDBJ databases">
        <title>Chitinophagaceae sp. K23C18032701, a novel bacterium isolated from forest soil.</title>
        <authorList>
            <person name="Wang C."/>
        </authorList>
    </citation>
    <scope>NUCLEOTIDE SEQUENCE [LARGE SCALE GENOMIC DNA]</scope>
    <source>
        <strain evidence="2 3">K23C18032701</strain>
    </source>
</reference>
<dbReference type="OrthoDB" id="634374at2"/>
<dbReference type="InterPro" id="IPR007842">
    <property type="entry name" value="HEPN_dom"/>
</dbReference>
<dbReference type="Gene3D" id="1.20.120.330">
    <property type="entry name" value="Nucleotidyltransferases domain 2"/>
    <property type="match status" value="1"/>
</dbReference>